<reference evidence="4 5" key="1">
    <citation type="submission" date="2009-02" db="EMBL/GenBank/DDBJ databases">
        <title>The Genome Sequence of Oxalobacter formigenes OXCC13.</title>
        <authorList>
            <consortium name="The Broad Institute Genome Sequencing Platform"/>
            <person name="Ward D."/>
            <person name="Young S.K."/>
            <person name="Kodira C.D."/>
            <person name="Zeng Q."/>
            <person name="Koehrsen M."/>
            <person name="Alvarado L."/>
            <person name="Berlin A."/>
            <person name="Borenstein D."/>
            <person name="Chen Z."/>
            <person name="Engels R."/>
            <person name="Freedman E."/>
            <person name="Gellesch M."/>
            <person name="Goldberg J."/>
            <person name="Griggs A."/>
            <person name="Gujja S."/>
            <person name="Heiman D."/>
            <person name="Hepburn T."/>
            <person name="Howarth C."/>
            <person name="Jen D."/>
            <person name="Larson L."/>
            <person name="Lewis B."/>
            <person name="Mehta T."/>
            <person name="Park D."/>
            <person name="Pearson M."/>
            <person name="Roberts A."/>
            <person name="Saif S."/>
            <person name="Shea T."/>
            <person name="Shenoy N."/>
            <person name="Sisk P."/>
            <person name="Stolte C."/>
            <person name="Sykes S."/>
            <person name="Walk T."/>
            <person name="White J."/>
            <person name="Yandava C."/>
            <person name="Allison M.J."/>
            <person name="Lander E."/>
            <person name="Nusbaum C."/>
            <person name="Galagan J."/>
            <person name="Birren B."/>
        </authorList>
    </citation>
    <scope>NUCLEOTIDE SEQUENCE [LARGE SCALE GENOMIC DNA]</scope>
    <source>
        <strain evidence="4 5">OXCC13</strain>
    </source>
</reference>
<feature type="region of interest" description="Disordered" evidence="1">
    <location>
        <begin position="266"/>
        <end position="289"/>
    </location>
</feature>
<evidence type="ECO:0000256" key="1">
    <source>
        <dbReference type="SAM" id="MobiDB-lite"/>
    </source>
</evidence>
<keyword evidence="4" id="KW-0167">Capsid protein</keyword>
<accession>C3X9K8</accession>
<feature type="signal peptide" evidence="2">
    <location>
        <begin position="1"/>
        <end position="17"/>
    </location>
</feature>
<evidence type="ECO:0000313" key="4">
    <source>
        <dbReference type="EMBL" id="EEO29884.1"/>
    </source>
</evidence>
<dbReference type="AlphaFoldDB" id="C3X9K8"/>
<feature type="domain" description="Spore coat protein U/FanG" evidence="3">
    <location>
        <begin position="10"/>
        <end position="155"/>
    </location>
</feature>
<feature type="domain" description="Spore coat protein U/FanG" evidence="3">
    <location>
        <begin position="182"/>
        <end position="319"/>
    </location>
</feature>
<name>C3X9K8_OXAFO</name>
<keyword evidence="5" id="KW-1185">Reference proteome</keyword>
<dbReference type="PANTHER" id="PTHR37089">
    <property type="entry name" value="PROTEIN U-RELATED"/>
    <property type="match status" value="1"/>
</dbReference>
<organism evidence="4 5">
    <name type="scientific">Oxalobacter formigenes OXCC13</name>
    <dbReference type="NCBI Taxonomy" id="556269"/>
    <lineage>
        <taxon>Bacteria</taxon>
        <taxon>Pseudomonadati</taxon>
        <taxon>Pseudomonadota</taxon>
        <taxon>Betaproteobacteria</taxon>
        <taxon>Burkholderiales</taxon>
        <taxon>Oxalobacteraceae</taxon>
        <taxon>Oxalobacter</taxon>
    </lineage>
</organism>
<proteinExistence type="predicted"/>
<dbReference type="Proteomes" id="UP000005089">
    <property type="component" value="Unassembled WGS sequence"/>
</dbReference>
<dbReference type="HOGENOM" id="CLU_070506_0_0_4"/>
<dbReference type="STRING" id="847.BRW83_1242"/>
<dbReference type="Pfam" id="PF05229">
    <property type="entry name" value="SCPU"/>
    <property type="match status" value="2"/>
</dbReference>
<dbReference type="EMBL" id="GG658170">
    <property type="protein sequence ID" value="EEO29884.1"/>
    <property type="molecule type" value="Genomic_DNA"/>
</dbReference>
<gene>
    <name evidence="4" type="ORF">OFBG_00912</name>
</gene>
<dbReference type="PANTHER" id="PTHR37089:SF1">
    <property type="entry name" value="MEMBRANE PROTEIN"/>
    <property type="match status" value="1"/>
</dbReference>
<evidence type="ECO:0000259" key="3">
    <source>
        <dbReference type="Pfam" id="PF05229"/>
    </source>
</evidence>
<evidence type="ECO:0000313" key="5">
    <source>
        <dbReference type="Proteomes" id="UP000005089"/>
    </source>
</evidence>
<evidence type="ECO:0000256" key="2">
    <source>
        <dbReference type="SAM" id="SignalP"/>
    </source>
</evidence>
<sequence length="323" mass="32900">MWLVALLCFLLPVMASAAPGCQASTGTGTASFGSQTSIKINSSTQNTSIANAGVACGGSLLTVLGAPGYINAVVSTTNGSKLKNAAGDTIPYQIFADQTYTYQITPGTALNYYNSTLLNLLGLTGSNNAPLPMYFRTVTGALNLSSGTYTDTVTVNWSWSICTLVSVGNLCIGPVNTGSTSSVVNLSLTIGNDCTINAPNISFGTAPLVSAFSPVTQTISVQCTKGTSYTVGLSDGSNASSGQRRMANGGNYINYEIYQGASGTTRWGSTAGQTRASGSADVNPGAGTGTSTQGFVYNSKVLTGQTTPPAGTYTDTVVISVGF</sequence>
<dbReference type="eggNOG" id="COG5430">
    <property type="taxonomic scope" value="Bacteria"/>
</dbReference>
<dbReference type="InterPro" id="IPR053167">
    <property type="entry name" value="Spore_coat_component"/>
</dbReference>
<feature type="compositionally biased region" description="Polar residues" evidence="1">
    <location>
        <begin position="266"/>
        <end position="277"/>
    </location>
</feature>
<keyword evidence="4" id="KW-0946">Virion</keyword>
<protein>
    <submittedName>
        <fullName evidence="4">Spore Coat Protein U domain protein</fullName>
    </submittedName>
</protein>
<dbReference type="SMART" id="SM00972">
    <property type="entry name" value="SCPU"/>
    <property type="match status" value="2"/>
</dbReference>
<keyword evidence="2" id="KW-0732">Signal</keyword>
<feature type="chain" id="PRO_5002932972" evidence="2">
    <location>
        <begin position="18"/>
        <end position="323"/>
    </location>
</feature>
<dbReference type="InterPro" id="IPR007893">
    <property type="entry name" value="Spore_coat_U/FanG"/>
</dbReference>